<dbReference type="InterPro" id="IPR050215">
    <property type="entry name" value="Thiolase-like_sf_Thiolase"/>
</dbReference>
<dbReference type="Proteomes" id="UP000185426">
    <property type="component" value="Chromosome"/>
</dbReference>
<sequence length="362" mass="38327">MQAVIVQAKRTPFGDKNGMLKNYRPEQLAAPLIRHLSQMRAPNDVILGNVVGGGGNIARLSSLEAGLPLHVPGMTIDRQCASGLEAIRTACVMVQSGEGTMYIAGGTESISSSPMKERARFSPEWIGDPHMGEAAELTASAFSVTRKEQDDYALLSWERSLAAFTHGTYSEEIVSIDGMNIDEAAAKIRPMAKLIKRAKPVFLPGKGTVTAANSCKEADGAAAVAVMERSLAEASGYKAMLRYAGSAVTAIHPHFPAASPIDAIKKLLHQENIKAEEVALFEINEAFALKAALIARTLGIPYDRINRRGGALCLGHPYSASGAAMMVRLFYEGRALPNGSYVMAAIGSGGGVGLAVLCQVLS</sequence>
<keyword evidence="2 4" id="KW-0808">Transferase</keyword>
<evidence type="ECO:0000256" key="2">
    <source>
        <dbReference type="ARBA" id="ARBA00022679"/>
    </source>
</evidence>
<evidence type="ECO:0000259" key="5">
    <source>
        <dbReference type="Pfam" id="PF00108"/>
    </source>
</evidence>
<proteinExistence type="inferred from homology"/>
<evidence type="ECO:0000256" key="4">
    <source>
        <dbReference type="RuleBase" id="RU003557"/>
    </source>
</evidence>
<dbReference type="PANTHER" id="PTHR43853">
    <property type="entry name" value="3-KETOACYL-COA THIOLASE, PEROXISOMAL"/>
    <property type="match status" value="1"/>
</dbReference>
<dbReference type="GO" id="GO:0003988">
    <property type="term" value="F:acetyl-CoA C-acyltransferase activity"/>
    <property type="evidence" value="ECO:0007669"/>
    <property type="project" value="TreeGrafter"/>
</dbReference>
<dbReference type="RefSeq" id="WP_075622142.1">
    <property type="nucleotide sequence ID" value="NZ_CP015607.1"/>
</dbReference>
<evidence type="ECO:0000256" key="1">
    <source>
        <dbReference type="ARBA" id="ARBA00010982"/>
    </source>
</evidence>
<name>A0A1L6ZH98_BACIA</name>
<dbReference type="AlphaFoldDB" id="A0A1L6ZH98"/>
<dbReference type="InterPro" id="IPR016039">
    <property type="entry name" value="Thiolase-like"/>
</dbReference>
<accession>A0A1L6ZH98</accession>
<dbReference type="CDD" id="cd00751">
    <property type="entry name" value="thiolase"/>
    <property type="match status" value="1"/>
</dbReference>
<organism evidence="7 8">
    <name type="scientific">Bacillus safensis</name>
    <dbReference type="NCBI Taxonomy" id="561879"/>
    <lineage>
        <taxon>Bacteria</taxon>
        <taxon>Bacillati</taxon>
        <taxon>Bacillota</taxon>
        <taxon>Bacilli</taxon>
        <taxon>Bacillales</taxon>
        <taxon>Bacillaceae</taxon>
        <taxon>Bacillus</taxon>
    </lineage>
</organism>
<evidence type="ECO:0000259" key="6">
    <source>
        <dbReference type="Pfam" id="PF02803"/>
    </source>
</evidence>
<protein>
    <submittedName>
        <fullName evidence="7">Acetyl-CoA acetyltransferase</fullName>
    </submittedName>
</protein>
<feature type="domain" description="Thiolase N-terminal" evidence="5">
    <location>
        <begin position="4"/>
        <end position="230"/>
    </location>
</feature>
<dbReference type="PANTHER" id="PTHR43853:SF3">
    <property type="entry name" value="ACETYL-COA C-ACETYLTRANSFERASE YHFS-RELATED"/>
    <property type="match status" value="1"/>
</dbReference>
<dbReference type="GO" id="GO:0006635">
    <property type="term" value="P:fatty acid beta-oxidation"/>
    <property type="evidence" value="ECO:0007669"/>
    <property type="project" value="TreeGrafter"/>
</dbReference>
<evidence type="ECO:0000313" key="7">
    <source>
        <dbReference type="EMBL" id="APT45897.1"/>
    </source>
</evidence>
<dbReference type="Pfam" id="PF00108">
    <property type="entry name" value="Thiolase_N"/>
    <property type="match status" value="1"/>
</dbReference>
<comment type="similarity">
    <text evidence="1 4">Belongs to the thiolase-like superfamily. Thiolase family.</text>
</comment>
<dbReference type="EMBL" id="CP015607">
    <property type="protein sequence ID" value="APT45897.1"/>
    <property type="molecule type" value="Genomic_DNA"/>
</dbReference>
<dbReference type="NCBIfam" id="NF005212">
    <property type="entry name" value="PRK06690.1"/>
    <property type="match status" value="1"/>
</dbReference>
<evidence type="ECO:0000256" key="3">
    <source>
        <dbReference type="ARBA" id="ARBA00023315"/>
    </source>
</evidence>
<evidence type="ECO:0000313" key="8">
    <source>
        <dbReference type="Proteomes" id="UP000185426"/>
    </source>
</evidence>
<feature type="domain" description="Thiolase C-terminal" evidence="6">
    <location>
        <begin position="240"/>
        <end position="358"/>
    </location>
</feature>
<gene>
    <name evidence="7" type="ORF">BSA145_08270</name>
</gene>
<dbReference type="GO" id="GO:0005737">
    <property type="term" value="C:cytoplasm"/>
    <property type="evidence" value="ECO:0007669"/>
    <property type="project" value="UniProtKB-ARBA"/>
</dbReference>
<dbReference type="PIRSF" id="PIRSF000429">
    <property type="entry name" value="Ac-CoA_Ac_transf"/>
    <property type="match status" value="1"/>
</dbReference>
<dbReference type="InterPro" id="IPR020616">
    <property type="entry name" value="Thiolase_N"/>
</dbReference>
<dbReference type="GO" id="GO:0010124">
    <property type="term" value="P:phenylacetate catabolic process"/>
    <property type="evidence" value="ECO:0007669"/>
    <property type="project" value="TreeGrafter"/>
</dbReference>
<dbReference type="SUPFAM" id="SSF53901">
    <property type="entry name" value="Thiolase-like"/>
    <property type="match status" value="2"/>
</dbReference>
<dbReference type="Gene3D" id="3.40.47.10">
    <property type="match status" value="2"/>
</dbReference>
<dbReference type="NCBIfam" id="TIGR01930">
    <property type="entry name" value="AcCoA-C-Actrans"/>
    <property type="match status" value="1"/>
</dbReference>
<reference evidence="7 8" key="1">
    <citation type="submission" date="2016-05" db="EMBL/GenBank/DDBJ databases">
        <title>Complete Genome and Methylome Analysis of Psychrotrophic Bacterial Isolates from Antarctic Lake Untersee.</title>
        <authorList>
            <person name="Fomenkov A."/>
            <person name="Akimov V.N."/>
            <person name="Vasilyeva L.V."/>
            <person name="Andersen D."/>
            <person name="Vincze T."/>
            <person name="Roberts R.J."/>
        </authorList>
    </citation>
    <scope>NUCLEOTIDE SEQUENCE [LARGE SCALE GENOMIC DNA]</scope>
    <source>
        <strain evidence="7 8">U14-5</strain>
    </source>
</reference>
<keyword evidence="3 4" id="KW-0012">Acyltransferase</keyword>
<dbReference type="InterPro" id="IPR002155">
    <property type="entry name" value="Thiolase"/>
</dbReference>
<dbReference type="Pfam" id="PF02803">
    <property type="entry name" value="Thiolase_C"/>
    <property type="match status" value="1"/>
</dbReference>
<dbReference type="InterPro" id="IPR020617">
    <property type="entry name" value="Thiolase_C"/>
</dbReference>